<evidence type="ECO:0000313" key="2">
    <source>
        <dbReference type="EMBL" id="OQO71649.1"/>
    </source>
</evidence>
<gene>
    <name evidence="2" type="ORF">BH747_02125</name>
</gene>
<comment type="caution">
    <text evidence="2">The sequence shown here is derived from an EMBL/GenBank/DDBJ whole genome shotgun (WGS) entry which is preliminary data.</text>
</comment>
<dbReference type="GO" id="GO:0007165">
    <property type="term" value="P:signal transduction"/>
    <property type="evidence" value="ECO:0007669"/>
    <property type="project" value="InterPro"/>
</dbReference>
<feature type="domain" description="TIR" evidence="1">
    <location>
        <begin position="223"/>
        <end position="355"/>
    </location>
</feature>
<dbReference type="SUPFAM" id="SSF52200">
    <property type="entry name" value="Toll/Interleukin receptor TIR domain"/>
    <property type="match status" value="1"/>
</dbReference>
<protein>
    <recommendedName>
        <fullName evidence="1">TIR domain-containing protein</fullName>
    </recommendedName>
</protein>
<dbReference type="RefSeq" id="WP_081181993.1">
    <property type="nucleotide sequence ID" value="NZ_MJEA01000001.1"/>
</dbReference>
<dbReference type="EMBL" id="MJEA01000001">
    <property type="protein sequence ID" value="OQO71649.1"/>
    <property type="molecule type" value="Genomic_DNA"/>
</dbReference>
<reference evidence="2 3" key="1">
    <citation type="journal article" date="2017" name="BMC Microbiol.">
        <title>Comparative genomics of Enterococcus spp. isolated from bovine feces.</title>
        <authorList>
            <person name="Beukers A.G."/>
            <person name="Zaheer R."/>
            <person name="Goji N."/>
            <person name="Amoako K.K."/>
            <person name="Chaves A.V."/>
            <person name="Ward M.P."/>
            <person name="McAllister T.A."/>
        </authorList>
    </citation>
    <scope>NUCLEOTIDE SEQUENCE [LARGE SCALE GENOMIC DNA]</scope>
    <source>
        <strain evidence="2 3">F1129D 143</strain>
    </source>
</reference>
<dbReference type="AlphaFoldDB" id="A0A1V8YUC9"/>
<dbReference type="InterPro" id="IPR000157">
    <property type="entry name" value="TIR_dom"/>
</dbReference>
<dbReference type="STRING" id="112904.BH747_02125"/>
<name>A0A1V8YUC9_9ENTE</name>
<proteinExistence type="predicted"/>
<dbReference type="Pfam" id="PF13676">
    <property type="entry name" value="TIR_2"/>
    <property type="match status" value="1"/>
</dbReference>
<accession>A0A1V8YUC9</accession>
<dbReference type="Gene3D" id="3.40.50.10140">
    <property type="entry name" value="Toll/interleukin-1 receptor homology (TIR) domain"/>
    <property type="match status" value="1"/>
</dbReference>
<dbReference type="OrthoDB" id="2339963at2"/>
<dbReference type="InterPro" id="IPR035897">
    <property type="entry name" value="Toll_tir_struct_dom_sf"/>
</dbReference>
<dbReference type="Proteomes" id="UP000192477">
    <property type="component" value="Unassembled WGS sequence"/>
</dbReference>
<organism evidence="2 3">
    <name type="scientific">Enterococcus villorum</name>
    <dbReference type="NCBI Taxonomy" id="112904"/>
    <lineage>
        <taxon>Bacteria</taxon>
        <taxon>Bacillati</taxon>
        <taxon>Bacillota</taxon>
        <taxon>Bacilli</taxon>
        <taxon>Lactobacillales</taxon>
        <taxon>Enterococcaceae</taxon>
        <taxon>Enterococcus</taxon>
    </lineage>
</organism>
<evidence type="ECO:0000313" key="3">
    <source>
        <dbReference type="Proteomes" id="UP000192477"/>
    </source>
</evidence>
<evidence type="ECO:0000259" key="1">
    <source>
        <dbReference type="PROSITE" id="PS50104"/>
    </source>
</evidence>
<dbReference type="PROSITE" id="PS50104">
    <property type="entry name" value="TIR"/>
    <property type="match status" value="1"/>
</dbReference>
<sequence length="360" mass="42184">MLHRKVLDRLIINELPAPYNLEKLAKILNRYKEKKKRRYLIPLSDLDEHLIDAPDWVKNDIAKMVSTYLFKMSIDNMVKYTYNNYLLVGEKQPMDQKIMLSFLYKNYPEYVSVIMEMNELVSSSGVLEVFVNNHIYELEASILIHTSENYEEILKIVKKANMSVVDDQGLEEKIEEMSYGYKTMFPVPPHASEELVLALFGFGFSFPSLKEEQEKGLIKNKKIKKKVFISYCHKDKKKVHYIVDQLKSFGLNVWLDEQEIDFGDNILEKVSMGLEECDLALVFLSNYTHKAKGARHELNALFSKIIYQESLKSWIIVRLDEIDPNKIYFGLGNYKYFDYQLGAEEMLYTIVDKKLKKVEA</sequence>